<gene>
    <name evidence="1" type="ORF">NCTC13315_01732</name>
</gene>
<dbReference type="SUPFAM" id="SSF52058">
    <property type="entry name" value="L domain-like"/>
    <property type="match status" value="1"/>
</dbReference>
<dbReference type="InterPro" id="IPR053139">
    <property type="entry name" value="Surface_bspA-like"/>
</dbReference>
<dbReference type="InterPro" id="IPR026906">
    <property type="entry name" value="LRR_5"/>
</dbReference>
<dbReference type="Pfam" id="PF13306">
    <property type="entry name" value="LRR_5"/>
    <property type="match status" value="1"/>
</dbReference>
<keyword evidence="2" id="KW-1185">Reference proteome</keyword>
<dbReference type="RefSeq" id="WP_115302887.1">
    <property type="nucleotide sequence ID" value="NZ_CAAAHO010000007.1"/>
</dbReference>
<proteinExistence type="predicted"/>
<dbReference type="PANTHER" id="PTHR45661:SF3">
    <property type="entry name" value="IG-LIKE DOMAIN-CONTAINING PROTEIN"/>
    <property type="match status" value="1"/>
</dbReference>
<dbReference type="Gene3D" id="3.80.10.10">
    <property type="entry name" value="Ribonuclease Inhibitor"/>
    <property type="match status" value="1"/>
</dbReference>
<protein>
    <recommendedName>
        <fullName evidence="3">Leucine-rich repeat domain-containing protein</fullName>
    </recommendedName>
</protein>
<organism evidence="1 2">
    <name type="scientific">Legionella beliardensis</name>
    <dbReference type="NCBI Taxonomy" id="91822"/>
    <lineage>
        <taxon>Bacteria</taxon>
        <taxon>Pseudomonadati</taxon>
        <taxon>Pseudomonadota</taxon>
        <taxon>Gammaproteobacteria</taxon>
        <taxon>Legionellales</taxon>
        <taxon>Legionellaceae</taxon>
        <taxon>Legionella</taxon>
    </lineage>
</organism>
<name>A0A378I3A3_9GAMM</name>
<dbReference type="InterPro" id="IPR032675">
    <property type="entry name" value="LRR_dom_sf"/>
</dbReference>
<dbReference type="PANTHER" id="PTHR45661">
    <property type="entry name" value="SURFACE ANTIGEN"/>
    <property type="match status" value="1"/>
</dbReference>
<accession>A0A378I3A3</accession>
<dbReference type="EMBL" id="UGNV01000001">
    <property type="protein sequence ID" value="STX29195.1"/>
    <property type="molecule type" value="Genomic_DNA"/>
</dbReference>
<evidence type="ECO:0008006" key="3">
    <source>
        <dbReference type="Google" id="ProtNLM"/>
    </source>
</evidence>
<evidence type="ECO:0000313" key="1">
    <source>
        <dbReference type="EMBL" id="STX29195.1"/>
    </source>
</evidence>
<reference evidence="1 2" key="1">
    <citation type="submission" date="2018-06" db="EMBL/GenBank/DDBJ databases">
        <authorList>
            <consortium name="Pathogen Informatics"/>
            <person name="Doyle S."/>
        </authorList>
    </citation>
    <scope>NUCLEOTIDE SEQUENCE [LARGE SCALE GENOMIC DNA]</scope>
    <source>
        <strain evidence="1 2">NCTC13315</strain>
    </source>
</reference>
<sequence>MSNENNYLYAIHDKDLVKDKTTGLLTYPINTIIKRFEQRAFSDCTTLQFIDLSKFEPAYKNIPWAFFSGCTNLIKVVWPHNLKTIAAWAFKECKNLSLLDTPHTLQTIELGAFYGCCNLRTIILRENLNCIEDRVFAECPNIKVIIIDTLDEKIYERIKAKIPNNLKVNVMPYNVWLEVQGEINRVKNTPAVNPLYRFFNRQSPEIRLENGDILPTLSHPVLNYMNHFNGVSKRYTNKINQYLYNTNLPQTAEEKIIYLKNLRKIALECIQKATEYNDLRSISESNFRM</sequence>
<dbReference type="Proteomes" id="UP000254968">
    <property type="component" value="Unassembled WGS sequence"/>
</dbReference>
<evidence type="ECO:0000313" key="2">
    <source>
        <dbReference type="Proteomes" id="UP000254968"/>
    </source>
</evidence>
<dbReference type="OrthoDB" id="5636543at2"/>
<dbReference type="AlphaFoldDB" id="A0A378I3A3"/>